<protein>
    <submittedName>
        <fullName evidence="1">Uncharacterized protein</fullName>
    </submittedName>
</protein>
<proteinExistence type="predicted"/>
<accession>A0A9D4BUV2</accession>
<organism evidence="1 2">
    <name type="scientific">Dreissena polymorpha</name>
    <name type="common">Zebra mussel</name>
    <name type="synonym">Mytilus polymorpha</name>
    <dbReference type="NCBI Taxonomy" id="45954"/>
    <lineage>
        <taxon>Eukaryota</taxon>
        <taxon>Metazoa</taxon>
        <taxon>Spiralia</taxon>
        <taxon>Lophotrochozoa</taxon>
        <taxon>Mollusca</taxon>
        <taxon>Bivalvia</taxon>
        <taxon>Autobranchia</taxon>
        <taxon>Heteroconchia</taxon>
        <taxon>Euheterodonta</taxon>
        <taxon>Imparidentia</taxon>
        <taxon>Neoheterodontei</taxon>
        <taxon>Myida</taxon>
        <taxon>Dreissenoidea</taxon>
        <taxon>Dreissenidae</taxon>
        <taxon>Dreissena</taxon>
    </lineage>
</organism>
<evidence type="ECO:0000313" key="1">
    <source>
        <dbReference type="EMBL" id="KAH3709817.1"/>
    </source>
</evidence>
<name>A0A9D4BUV2_DREPO</name>
<reference evidence="1" key="1">
    <citation type="journal article" date="2019" name="bioRxiv">
        <title>The Genome of the Zebra Mussel, Dreissena polymorpha: A Resource for Invasive Species Research.</title>
        <authorList>
            <person name="McCartney M.A."/>
            <person name="Auch B."/>
            <person name="Kono T."/>
            <person name="Mallez S."/>
            <person name="Zhang Y."/>
            <person name="Obille A."/>
            <person name="Becker A."/>
            <person name="Abrahante J.E."/>
            <person name="Garbe J."/>
            <person name="Badalamenti J.P."/>
            <person name="Herman A."/>
            <person name="Mangelson H."/>
            <person name="Liachko I."/>
            <person name="Sullivan S."/>
            <person name="Sone E.D."/>
            <person name="Koren S."/>
            <person name="Silverstein K.A.T."/>
            <person name="Beckman K.B."/>
            <person name="Gohl D.M."/>
        </authorList>
    </citation>
    <scope>NUCLEOTIDE SEQUENCE</scope>
    <source>
        <strain evidence="1">Duluth1</strain>
        <tissue evidence="1">Whole animal</tissue>
    </source>
</reference>
<keyword evidence="2" id="KW-1185">Reference proteome</keyword>
<dbReference type="EMBL" id="JAIWYP010000014">
    <property type="protein sequence ID" value="KAH3709817.1"/>
    <property type="molecule type" value="Genomic_DNA"/>
</dbReference>
<gene>
    <name evidence="1" type="ORF">DPMN_069282</name>
</gene>
<sequence length="123" mass="13861">MKVQALIFNGYRDTRNPVGWETLEAFLKFPTRTGLNGIIFIINVLYGIKHAEQGHGTAGGAPFNLGQPGTLTIWKQFRAKIPTNVLTQFHEYFVINVASKVLTRKILTIYNAQQIKCDHKSSQ</sequence>
<dbReference type="AlphaFoldDB" id="A0A9D4BUV2"/>
<reference evidence="1" key="2">
    <citation type="submission" date="2020-11" db="EMBL/GenBank/DDBJ databases">
        <authorList>
            <person name="McCartney M.A."/>
            <person name="Auch B."/>
            <person name="Kono T."/>
            <person name="Mallez S."/>
            <person name="Becker A."/>
            <person name="Gohl D.M."/>
            <person name="Silverstein K.A.T."/>
            <person name="Koren S."/>
            <person name="Bechman K.B."/>
            <person name="Herman A."/>
            <person name="Abrahante J.E."/>
            <person name="Garbe J."/>
        </authorList>
    </citation>
    <scope>NUCLEOTIDE SEQUENCE</scope>
    <source>
        <strain evidence="1">Duluth1</strain>
        <tissue evidence="1">Whole animal</tissue>
    </source>
</reference>
<dbReference type="Proteomes" id="UP000828390">
    <property type="component" value="Unassembled WGS sequence"/>
</dbReference>
<evidence type="ECO:0000313" key="2">
    <source>
        <dbReference type="Proteomes" id="UP000828390"/>
    </source>
</evidence>
<comment type="caution">
    <text evidence="1">The sequence shown here is derived from an EMBL/GenBank/DDBJ whole genome shotgun (WGS) entry which is preliminary data.</text>
</comment>